<proteinExistence type="predicted"/>
<gene>
    <name evidence="1" type="ORF">LTR37_017030</name>
</gene>
<reference evidence="1" key="1">
    <citation type="submission" date="2023-07" db="EMBL/GenBank/DDBJ databases">
        <title>Black Yeasts Isolated from many extreme environments.</title>
        <authorList>
            <person name="Coleine C."/>
            <person name="Stajich J.E."/>
            <person name="Selbmann L."/>
        </authorList>
    </citation>
    <scope>NUCLEOTIDE SEQUENCE</scope>
    <source>
        <strain evidence="1">CCFEE 5714</strain>
    </source>
</reference>
<evidence type="ECO:0000313" key="2">
    <source>
        <dbReference type="Proteomes" id="UP001281147"/>
    </source>
</evidence>
<evidence type="ECO:0000313" key="1">
    <source>
        <dbReference type="EMBL" id="KAK3698205.1"/>
    </source>
</evidence>
<comment type="caution">
    <text evidence="1">The sequence shown here is derived from an EMBL/GenBank/DDBJ whole genome shotgun (WGS) entry which is preliminary data.</text>
</comment>
<keyword evidence="2" id="KW-1185">Reference proteome</keyword>
<organism evidence="1 2">
    <name type="scientific">Vermiconidia calcicola</name>
    <dbReference type="NCBI Taxonomy" id="1690605"/>
    <lineage>
        <taxon>Eukaryota</taxon>
        <taxon>Fungi</taxon>
        <taxon>Dikarya</taxon>
        <taxon>Ascomycota</taxon>
        <taxon>Pezizomycotina</taxon>
        <taxon>Dothideomycetes</taxon>
        <taxon>Dothideomycetidae</taxon>
        <taxon>Mycosphaerellales</taxon>
        <taxon>Extremaceae</taxon>
        <taxon>Vermiconidia</taxon>
    </lineage>
</organism>
<protein>
    <submittedName>
        <fullName evidence="1">Uncharacterized protein</fullName>
    </submittedName>
</protein>
<sequence>MMVAVVAAHFFLLSLLLALLDLTAIDAALQTNTTSFTHTSTTSNACNQLRARDLGISTGIETIFNANASLASNGYDKTPSAAFLARDTQQTTAQSKAKTGIIPFATRPSWPGYDVLQSTSPRDTASVEHVIAASGNAFEDSESTAPCTCVLCICRDMQIEKFYKDPRTTSIDAGPTGTDMLCLSIVFPWNPASWLATNAPECVYAIKARYGENVLPLGISGGILWHMTGQGPRYFKLGYEGLDACPLKSLRSGGYIS</sequence>
<dbReference type="EMBL" id="JAUTXU010000213">
    <property type="protein sequence ID" value="KAK3698205.1"/>
    <property type="molecule type" value="Genomic_DNA"/>
</dbReference>
<dbReference type="Proteomes" id="UP001281147">
    <property type="component" value="Unassembled WGS sequence"/>
</dbReference>
<accession>A0ACC3ML15</accession>
<name>A0ACC3ML15_9PEZI</name>